<sequence>MAREHRRLVYRHVCGARRRHVRALLGNAIVRAVAAARPAPAPPTGAASTRLPCFNTRSHAVLPYGFPLTYIKFVITASCDHDSVPQML</sequence>
<dbReference type="Proteomes" id="UP000299102">
    <property type="component" value="Unassembled WGS sequence"/>
</dbReference>
<reference evidence="1 2" key="1">
    <citation type="journal article" date="2019" name="Commun. Biol.">
        <title>The bagworm genome reveals a unique fibroin gene that provides high tensile strength.</title>
        <authorList>
            <person name="Kono N."/>
            <person name="Nakamura H."/>
            <person name="Ohtoshi R."/>
            <person name="Tomita M."/>
            <person name="Numata K."/>
            <person name="Arakawa K."/>
        </authorList>
    </citation>
    <scope>NUCLEOTIDE SEQUENCE [LARGE SCALE GENOMIC DNA]</scope>
</reference>
<name>A0A4C1ZU09_EUMVA</name>
<comment type="caution">
    <text evidence="1">The sequence shown here is derived from an EMBL/GenBank/DDBJ whole genome shotgun (WGS) entry which is preliminary data.</text>
</comment>
<accession>A0A4C1ZU09</accession>
<gene>
    <name evidence="1" type="ORF">EVAR_57273_1</name>
</gene>
<dbReference type="EMBL" id="BGZK01002174">
    <property type="protein sequence ID" value="GBP91480.1"/>
    <property type="molecule type" value="Genomic_DNA"/>
</dbReference>
<proteinExistence type="predicted"/>
<protein>
    <submittedName>
        <fullName evidence="1">Uncharacterized protein</fullName>
    </submittedName>
</protein>
<evidence type="ECO:0000313" key="1">
    <source>
        <dbReference type="EMBL" id="GBP91480.1"/>
    </source>
</evidence>
<organism evidence="1 2">
    <name type="scientific">Eumeta variegata</name>
    <name type="common">Bagworm moth</name>
    <name type="synonym">Eumeta japonica</name>
    <dbReference type="NCBI Taxonomy" id="151549"/>
    <lineage>
        <taxon>Eukaryota</taxon>
        <taxon>Metazoa</taxon>
        <taxon>Ecdysozoa</taxon>
        <taxon>Arthropoda</taxon>
        <taxon>Hexapoda</taxon>
        <taxon>Insecta</taxon>
        <taxon>Pterygota</taxon>
        <taxon>Neoptera</taxon>
        <taxon>Endopterygota</taxon>
        <taxon>Lepidoptera</taxon>
        <taxon>Glossata</taxon>
        <taxon>Ditrysia</taxon>
        <taxon>Tineoidea</taxon>
        <taxon>Psychidae</taxon>
        <taxon>Oiketicinae</taxon>
        <taxon>Eumeta</taxon>
    </lineage>
</organism>
<keyword evidence="2" id="KW-1185">Reference proteome</keyword>
<evidence type="ECO:0000313" key="2">
    <source>
        <dbReference type="Proteomes" id="UP000299102"/>
    </source>
</evidence>
<dbReference type="AlphaFoldDB" id="A0A4C1ZU09"/>